<organism evidence="3 4">
    <name type="scientific">Daphnia magna</name>
    <dbReference type="NCBI Taxonomy" id="35525"/>
    <lineage>
        <taxon>Eukaryota</taxon>
        <taxon>Metazoa</taxon>
        <taxon>Ecdysozoa</taxon>
        <taxon>Arthropoda</taxon>
        <taxon>Crustacea</taxon>
        <taxon>Branchiopoda</taxon>
        <taxon>Diplostraca</taxon>
        <taxon>Cladocera</taxon>
        <taxon>Anomopoda</taxon>
        <taxon>Daphniidae</taxon>
        <taxon>Daphnia</taxon>
    </lineage>
</organism>
<keyword evidence="2" id="KW-1133">Transmembrane helix</keyword>
<dbReference type="EMBL" id="JAOYFB010000005">
    <property type="protein sequence ID" value="KAK4016424.1"/>
    <property type="molecule type" value="Genomic_DNA"/>
</dbReference>
<reference evidence="3 4" key="1">
    <citation type="journal article" date="2023" name="Nucleic Acids Res.">
        <title>The hologenome of Daphnia magna reveals possible DNA methylation and microbiome-mediated evolution of the host genome.</title>
        <authorList>
            <person name="Chaturvedi A."/>
            <person name="Li X."/>
            <person name="Dhandapani V."/>
            <person name="Marshall H."/>
            <person name="Kissane S."/>
            <person name="Cuenca-Cambronero M."/>
            <person name="Asole G."/>
            <person name="Calvet F."/>
            <person name="Ruiz-Romero M."/>
            <person name="Marangio P."/>
            <person name="Guigo R."/>
            <person name="Rago D."/>
            <person name="Mirbahai L."/>
            <person name="Eastwood N."/>
            <person name="Colbourne J.K."/>
            <person name="Zhou J."/>
            <person name="Mallon E."/>
            <person name="Orsini L."/>
        </authorList>
    </citation>
    <scope>NUCLEOTIDE SEQUENCE [LARGE SCALE GENOMIC DNA]</scope>
    <source>
        <strain evidence="3">LRV0_1</strain>
    </source>
</reference>
<feature type="transmembrane region" description="Helical" evidence="2">
    <location>
        <begin position="12"/>
        <end position="29"/>
    </location>
</feature>
<comment type="caution">
    <text evidence="3">The sequence shown here is derived from an EMBL/GenBank/DDBJ whole genome shotgun (WGS) entry which is preliminary data.</text>
</comment>
<accession>A0ABQ9ZU68</accession>
<sequence>MRDTTRSRSAFLRFPILFGSILGIFYMGFQYRKTFMTDIPEKVKEMNKAESDNRGLIKSSIGQINQERGNKNEK</sequence>
<evidence type="ECO:0000313" key="3">
    <source>
        <dbReference type="EMBL" id="KAK4016424.1"/>
    </source>
</evidence>
<dbReference type="Proteomes" id="UP001234178">
    <property type="component" value="Unassembled WGS sequence"/>
</dbReference>
<keyword evidence="2" id="KW-0472">Membrane</keyword>
<proteinExistence type="predicted"/>
<feature type="region of interest" description="Disordered" evidence="1">
    <location>
        <begin position="48"/>
        <end position="74"/>
    </location>
</feature>
<keyword evidence="4" id="KW-1185">Reference proteome</keyword>
<name>A0ABQ9ZU68_9CRUS</name>
<keyword evidence="2" id="KW-0812">Transmembrane</keyword>
<evidence type="ECO:0000313" key="4">
    <source>
        <dbReference type="Proteomes" id="UP001234178"/>
    </source>
</evidence>
<evidence type="ECO:0000256" key="2">
    <source>
        <dbReference type="SAM" id="Phobius"/>
    </source>
</evidence>
<evidence type="ECO:0000256" key="1">
    <source>
        <dbReference type="SAM" id="MobiDB-lite"/>
    </source>
</evidence>
<protein>
    <submittedName>
        <fullName evidence="3">Uncharacterized protein</fullName>
    </submittedName>
</protein>
<gene>
    <name evidence="3" type="ORF">OUZ56_031375</name>
</gene>